<keyword evidence="2" id="KW-1185">Reference proteome</keyword>
<dbReference type="PANTHER" id="PTHR37941">
    <property type="entry name" value="FUMARASE E-RELATED"/>
    <property type="match status" value="1"/>
</dbReference>
<protein>
    <submittedName>
        <fullName evidence="1">Transcriptional regulator</fullName>
    </submittedName>
</protein>
<dbReference type="PANTHER" id="PTHR37941:SF1">
    <property type="entry name" value="FUMARASE E-RELATED"/>
    <property type="match status" value="1"/>
</dbReference>
<proteinExistence type="predicted"/>
<reference evidence="2" key="1">
    <citation type="submission" date="2017-11" db="EMBL/GenBank/DDBJ databases">
        <authorList>
            <person name="Zhu W."/>
        </authorList>
    </citation>
    <scope>NUCLEOTIDE SEQUENCE [LARGE SCALE GENOMIC DNA]</scope>
    <source>
        <strain evidence="2">160</strain>
    </source>
</reference>
<dbReference type="Proteomes" id="UP000253908">
    <property type="component" value="Chromosome"/>
</dbReference>
<evidence type="ECO:0000313" key="2">
    <source>
        <dbReference type="Proteomes" id="UP000253908"/>
    </source>
</evidence>
<dbReference type="OrthoDB" id="9814134at2"/>
<dbReference type="KEGG" id="ocn:CUC15_03850"/>
<dbReference type="InterPro" id="IPR038026">
    <property type="entry name" value="MtlR-like_sf"/>
</dbReference>
<dbReference type="GO" id="GO:0045892">
    <property type="term" value="P:negative regulation of DNA-templated transcription"/>
    <property type="evidence" value="ECO:0007669"/>
    <property type="project" value="TreeGrafter"/>
</dbReference>
<dbReference type="AlphaFoldDB" id="A0A345PDS1"/>
<dbReference type="InterPro" id="IPR007761">
    <property type="entry name" value="MtlR-like"/>
</dbReference>
<dbReference type="SUPFAM" id="SSF158668">
    <property type="entry name" value="MtlR-like"/>
    <property type="match status" value="1"/>
</dbReference>
<accession>A0A345PDS1</accession>
<dbReference type="RefSeq" id="WP_114915444.1">
    <property type="nucleotide sequence ID" value="NZ_CP024848.1"/>
</dbReference>
<evidence type="ECO:0000313" key="1">
    <source>
        <dbReference type="EMBL" id="AXI08151.1"/>
    </source>
</evidence>
<name>A0A345PDS1_9BACI</name>
<sequence length="295" mass="34810">MEDEFFENITKRNQYLGYLNELEKELKTSSDRGIVLTCGSIMDALLVEILKSFLVQSDQIDKDLFSVNGTLGNFDSKIKMAYYLGLISNNEVDNLTYLQRVRNRFAHQIINISFESNDIANICRNFKIPKNGYVPLNIPLPDKQTGELPTVNLNPIKKDTSAKDRFMYTFYYLYFNFGHRIVKTLDKRTEYDIIYTADMTITKIIQLNQEYLEKYSSYLDEYYVLLASMTESLETLKEFENPNTDEIKKQEEIVTKHKEIIDDEEKTYERYEKHFEPINEMYKYALEVVKDSIID</sequence>
<organism evidence="1 2">
    <name type="scientific">Oceanobacillus zhaokaii</name>
    <dbReference type="NCBI Taxonomy" id="2052660"/>
    <lineage>
        <taxon>Bacteria</taxon>
        <taxon>Bacillati</taxon>
        <taxon>Bacillota</taxon>
        <taxon>Bacilli</taxon>
        <taxon>Bacillales</taxon>
        <taxon>Bacillaceae</taxon>
        <taxon>Oceanobacillus</taxon>
    </lineage>
</organism>
<dbReference type="EMBL" id="CP024848">
    <property type="protein sequence ID" value="AXI08151.1"/>
    <property type="molecule type" value="Genomic_DNA"/>
</dbReference>
<gene>
    <name evidence="1" type="ORF">CUC15_03850</name>
</gene>
<dbReference type="Gene3D" id="1.20.120.330">
    <property type="entry name" value="Nucleotidyltransferases domain 2"/>
    <property type="match status" value="1"/>
</dbReference>